<organism evidence="3 4">
    <name type="scientific">Nocardia terpenica</name>
    <dbReference type="NCBI Taxonomy" id="455432"/>
    <lineage>
        <taxon>Bacteria</taxon>
        <taxon>Bacillati</taxon>
        <taxon>Actinomycetota</taxon>
        <taxon>Actinomycetes</taxon>
        <taxon>Mycobacteriales</taxon>
        <taxon>Nocardiaceae</taxon>
        <taxon>Nocardia</taxon>
    </lineage>
</organism>
<dbReference type="Gene3D" id="3.60.40.10">
    <property type="entry name" value="PPM-type phosphatase domain"/>
    <property type="match status" value="1"/>
</dbReference>
<accession>A0A6G9Z6E3</accession>
<name>A0A6G9Z6E3_9NOCA</name>
<dbReference type="AlphaFoldDB" id="A0A6G9Z6E3"/>
<feature type="domain" description="PPM-type phosphatase" evidence="2">
    <location>
        <begin position="94"/>
        <end position="233"/>
    </location>
</feature>
<dbReference type="InterPro" id="IPR036457">
    <property type="entry name" value="PPM-type-like_dom_sf"/>
</dbReference>
<dbReference type="SUPFAM" id="SSF81606">
    <property type="entry name" value="PP2C-like"/>
    <property type="match status" value="1"/>
</dbReference>
<reference evidence="3 4" key="1">
    <citation type="journal article" date="2019" name="ACS Chem. Biol.">
        <title>Identification and Mobilization of a Cryptic Antibiotic Biosynthesis Gene Locus from a Human-Pathogenic Nocardia Isolate.</title>
        <authorList>
            <person name="Herisse M."/>
            <person name="Ishida K."/>
            <person name="Porter J.L."/>
            <person name="Howden B."/>
            <person name="Hertweck C."/>
            <person name="Stinear T.P."/>
            <person name="Pidot S.J."/>
        </authorList>
    </citation>
    <scope>NUCLEOTIDE SEQUENCE [LARGE SCALE GENOMIC DNA]</scope>
    <source>
        <strain evidence="3 4">AUSMDU00012715</strain>
    </source>
</reference>
<dbReference type="InterPro" id="IPR001932">
    <property type="entry name" value="PPM-type_phosphatase-like_dom"/>
</dbReference>
<dbReference type="EMBL" id="CP046173">
    <property type="protein sequence ID" value="QIS21159.1"/>
    <property type="molecule type" value="Genomic_DNA"/>
</dbReference>
<evidence type="ECO:0000259" key="2">
    <source>
        <dbReference type="Pfam" id="PF13672"/>
    </source>
</evidence>
<evidence type="ECO:0000313" key="3">
    <source>
        <dbReference type="EMBL" id="QIS21159.1"/>
    </source>
</evidence>
<proteinExistence type="predicted"/>
<evidence type="ECO:0000256" key="1">
    <source>
        <dbReference type="SAM" id="MobiDB-lite"/>
    </source>
</evidence>
<dbReference type="RefSeq" id="WP_167488466.1">
    <property type="nucleotide sequence ID" value="NZ_CP046173.1"/>
</dbReference>
<gene>
    <name evidence="3" type="ORF">F6W96_25380</name>
</gene>
<dbReference type="Proteomes" id="UP000500953">
    <property type="component" value="Chromosome"/>
</dbReference>
<dbReference type="Pfam" id="PF13672">
    <property type="entry name" value="PP2C_2"/>
    <property type="match status" value="1"/>
</dbReference>
<protein>
    <recommendedName>
        <fullName evidence="2">PPM-type phosphatase domain-containing protein</fullName>
    </recommendedName>
</protein>
<sequence>MWSKSKRDRRIPDVSETAAGPPAPVVPGTDAAPRVAGPEPTGWPSNRPVIAGTPTPEFEPCAVGDDYRRTPYRPDTVIDGWSHGGFTLRAASLRGHLHRYNGAPRQDDFAVATPPGRLIIAVADGVSAACHSHIGSTTAVRYATQWLESEATGDLADIAWRSLFENTAWTLIELAASVLSTPEADATAAESVLATTLTCVVCESNNDGTLSAVIAGVGDSGVWVLSNGTFTQIWGGKQATEGGLTSSAVSGLPRVPNDLEPVHLGVWPDEVLLVGTDGFGDPLGGGGGTVGALFRDTLTARLPAPIEFAHVLDFSRETFDDDRTLVAIWPSGT</sequence>
<feature type="region of interest" description="Disordered" evidence="1">
    <location>
        <begin position="1"/>
        <end position="66"/>
    </location>
</feature>
<evidence type="ECO:0000313" key="4">
    <source>
        <dbReference type="Proteomes" id="UP000500953"/>
    </source>
</evidence>